<reference evidence="3" key="1">
    <citation type="submission" date="2017-03" db="EMBL/GenBank/DDBJ databases">
        <title>Phytopthora megakarya and P. palmivora, two closely related causual agents of cacao black pod achieved similar genome size and gene model numbers by different mechanisms.</title>
        <authorList>
            <person name="Ali S."/>
            <person name="Shao J."/>
            <person name="Larry D.J."/>
            <person name="Kronmiller B."/>
            <person name="Shen D."/>
            <person name="Strem M.D."/>
            <person name="Melnick R.L."/>
            <person name="Guiltinan M.J."/>
            <person name="Tyler B.M."/>
            <person name="Meinhardt L.W."/>
            <person name="Bailey B.A."/>
        </authorList>
    </citation>
    <scope>NUCLEOTIDE SEQUENCE [LARGE SCALE GENOMIC DNA]</scope>
    <source>
        <strain evidence="3">zdho120</strain>
    </source>
</reference>
<protein>
    <submittedName>
        <fullName evidence="2">Uncharacterized protein</fullName>
    </submittedName>
</protein>
<dbReference type="AlphaFoldDB" id="A0A225UCT2"/>
<dbReference type="Proteomes" id="UP000198211">
    <property type="component" value="Unassembled WGS sequence"/>
</dbReference>
<evidence type="ECO:0000313" key="2">
    <source>
        <dbReference type="EMBL" id="OWY90924.1"/>
    </source>
</evidence>
<dbReference type="EMBL" id="NBNE01021519">
    <property type="protein sequence ID" value="OWY90924.1"/>
    <property type="molecule type" value="Genomic_DNA"/>
</dbReference>
<name>A0A225UCT2_9STRA</name>
<dbReference type="OrthoDB" id="109665at2759"/>
<keyword evidence="3" id="KW-1185">Reference proteome</keyword>
<sequence length="72" mass="7932">MEHLSLCDTPRFSSRESEFSDAVPPRPSPAKWCAIKCLRTLLAPFAAATDRLEGQDYPTCALALPCLRHGQS</sequence>
<feature type="region of interest" description="Disordered" evidence="1">
    <location>
        <begin position="1"/>
        <end position="27"/>
    </location>
</feature>
<organism evidence="2 3">
    <name type="scientific">Phytophthora megakarya</name>
    <dbReference type="NCBI Taxonomy" id="4795"/>
    <lineage>
        <taxon>Eukaryota</taxon>
        <taxon>Sar</taxon>
        <taxon>Stramenopiles</taxon>
        <taxon>Oomycota</taxon>
        <taxon>Peronosporomycetes</taxon>
        <taxon>Peronosporales</taxon>
        <taxon>Peronosporaceae</taxon>
        <taxon>Phytophthora</taxon>
    </lineage>
</organism>
<comment type="caution">
    <text evidence="2">The sequence shown here is derived from an EMBL/GenBank/DDBJ whole genome shotgun (WGS) entry which is preliminary data.</text>
</comment>
<evidence type="ECO:0000313" key="3">
    <source>
        <dbReference type="Proteomes" id="UP000198211"/>
    </source>
</evidence>
<proteinExistence type="predicted"/>
<evidence type="ECO:0000256" key="1">
    <source>
        <dbReference type="SAM" id="MobiDB-lite"/>
    </source>
</evidence>
<gene>
    <name evidence="2" type="ORF">PHMEG_00040713</name>
</gene>
<accession>A0A225UCT2</accession>